<dbReference type="EMBL" id="FN653032">
    <property type="protein sequence ID" value="CBY08708.1"/>
    <property type="molecule type" value="Genomic_DNA"/>
</dbReference>
<dbReference type="AlphaFoldDB" id="E4XAP6"/>
<keyword evidence="2" id="KW-0732">Signal</keyword>
<reference evidence="3" key="1">
    <citation type="journal article" date="2010" name="Science">
        <title>Plasticity of animal genome architecture unmasked by rapid evolution of a pelagic tunicate.</title>
        <authorList>
            <person name="Denoeud F."/>
            <person name="Henriet S."/>
            <person name="Mungpakdee S."/>
            <person name="Aury J.M."/>
            <person name="Da Silva C."/>
            <person name="Brinkmann H."/>
            <person name="Mikhaleva J."/>
            <person name="Olsen L.C."/>
            <person name="Jubin C."/>
            <person name="Canestro C."/>
            <person name="Bouquet J.M."/>
            <person name="Danks G."/>
            <person name="Poulain J."/>
            <person name="Campsteijn C."/>
            <person name="Adamski M."/>
            <person name="Cross I."/>
            <person name="Yadetie F."/>
            <person name="Muffato M."/>
            <person name="Louis A."/>
            <person name="Butcher S."/>
            <person name="Tsagkogeorga G."/>
            <person name="Konrad A."/>
            <person name="Singh S."/>
            <person name="Jensen M.F."/>
            <person name="Cong E.H."/>
            <person name="Eikeseth-Otteraa H."/>
            <person name="Noel B."/>
            <person name="Anthouard V."/>
            <person name="Porcel B.M."/>
            <person name="Kachouri-Lafond R."/>
            <person name="Nishino A."/>
            <person name="Ugolini M."/>
            <person name="Chourrout P."/>
            <person name="Nishida H."/>
            <person name="Aasland R."/>
            <person name="Huzurbazar S."/>
            <person name="Westhof E."/>
            <person name="Delsuc F."/>
            <person name="Lehrach H."/>
            <person name="Reinhardt R."/>
            <person name="Weissenbach J."/>
            <person name="Roy S.W."/>
            <person name="Artiguenave F."/>
            <person name="Postlethwait J.H."/>
            <person name="Manak J.R."/>
            <person name="Thompson E.M."/>
            <person name="Jaillon O."/>
            <person name="Du Pasquier L."/>
            <person name="Boudinot P."/>
            <person name="Liberles D.A."/>
            <person name="Volff J.N."/>
            <person name="Philippe H."/>
            <person name="Lenhard B."/>
            <person name="Roest Crollius H."/>
            <person name="Wincker P."/>
            <person name="Chourrout D."/>
        </authorList>
    </citation>
    <scope>NUCLEOTIDE SEQUENCE [LARGE SCALE GENOMIC DNA]</scope>
</reference>
<evidence type="ECO:0000256" key="2">
    <source>
        <dbReference type="SAM" id="SignalP"/>
    </source>
</evidence>
<protein>
    <recommendedName>
        <fullName evidence="5">Sushi domain-containing protein</fullName>
    </recommendedName>
</protein>
<dbReference type="Proteomes" id="UP000001307">
    <property type="component" value="Unassembled WGS sequence"/>
</dbReference>
<keyword evidence="4" id="KW-1185">Reference proteome</keyword>
<proteinExistence type="predicted"/>
<gene>
    <name evidence="3" type="ORF">GSOID_T00005295001</name>
</gene>
<feature type="region of interest" description="Disordered" evidence="1">
    <location>
        <begin position="93"/>
        <end position="122"/>
    </location>
</feature>
<sequence length="122" mass="13690">MKLLGFFFGALSAQLVDVFFDDQGRQSDDGDSWRSLDVDEKGPGMCNGGKIPPVKNGKWKCQRNLNDDGNKKGKGRKCKLQCDKGFQQFSEKQNKPWSDGVVKCKSSKGWKRKPGKISCQQK</sequence>
<evidence type="ECO:0000256" key="1">
    <source>
        <dbReference type="SAM" id="MobiDB-lite"/>
    </source>
</evidence>
<evidence type="ECO:0008006" key="5">
    <source>
        <dbReference type="Google" id="ProtNLM"/>
    </source>
</evidence>
<feature type="signal peptide" evidence="2">
    <location>
        <begin position="1"/>
        <end position="18"/>
    </location>
</feature>
<feature type="compositionally biased region" description="Basic and acidic residues" evidence="1">
    <location>
        <begin position="24"/>
        <end position="42"/>
    </location>
</feature>
<evidence type="ECO:0000313" key="4">
    <source>
        <dbReference type="Proteomes" id="UP000001307"/>
    </source>
</evidence>
<name>E4XAP6_OIKDI</name>
<feature type="region of interest" description="Disordered" evidence="1">
    <location>
        <begin position="24"/>
        <end position="49"/>
    </location>
</feature>
<accession>E4XAP6</accession>
<organism evidence="3">
    <name type="scientific">Oikopleura dioica</name>
    <name type="common">Tunicate</name>
    <dbReference type="NCBI Taxonomy" id="34765"/>
    <lineage>
        <taxon>Eukaryota</taxon>
        <taxon>Metazoa</taxon>
        <taxon>Chordata</taxon>
        <taxon>Tunicata</taxon>
        <taxon>Appendicularia</taxon>
        <taxon>Copelata</taxon>
        <taxon>Oikopleuridae</taxon>
        <taxon>Oikopleura</taxon>
    </lineage>
</organism>
<feature type="chain" id="PRO_5003192753" description="Sushi domain-containing protein" evidence="2">
    <location>
        <begin position="19"/>
        <end position="122"/>
    </location>
</feature>
<dbReference type="OrthoDB" id="10351590at2759"/>
<feature type="compositionally biased region" description="Basic residues" evidence="1">
    <location>
        <begin position="105"/>
        <end position="115"/>
    </location>
</feature>
<evidence type="ECO:0000313" key="3">
    <source>
        <dbReference type="EMBL" id="CBY08708.1"/>
    </source>
</evidence>
<dbReference type="InParanoid" id="E4XAP6"/>